<proteinExistence type="inferred from homology"/>
<dbReference type="GO" id="GO:0005524">
    <property type="term" value="F:ATP binding"/>
    <property type="evidence" value="ECO:0007669"/>
    <property type="project" value="UniProtKB-UniRule"/>
</dbReference>
<dbReference type="Gene3D" id="2.30.30.940">
    <property type="match status" value="1"/>
</dbReference>
<keyword evidence="2 3" id="KW-0067">ATP-binding</keyword>
<keyword evidence="3" id="KW-0238">DNA-binding</keyword>
<gene>
    <name evidence="3" type="primary">recD2</name>
    <name evidence="5" type="ORF">SAMN05661086_01394</name>
</gene>
<dbReference type="GO" id="GO:0006310">
    <property type="term" value="P:DNA recombination"/>
    <property type="evidence" value="ECO:0007669"/>
    <property type="project" value="InterPro"/>
</dbReference>
<evidence type="ECO:0000313" key="6">
    <source>
        <dbReference type="Proteomes" id="UP000199659"/>
    </source>
</evidence>
<dbReference type="GO" id="GO:0016887">
    <property type="term" value="F:ATP hydrolysis activity"/>
    <property type="evidence" value="ECO:0007669"/>
    <property type="project" value="RHEA"/>
</dbReference>
<keyword evidence="3" id="KW-0347">Helicase</keyword>
<feature type="domain" description="AAA+ ATPase" evidence="4">
    <location>
        <begin position="340"/>
        <end position="481"/>
    </location>
</feature>
<dbReference type="STRING" id="37658.SAMN05661086_01394"/>
<dbReference type="CDD" id="cd17933">
    <property type="entry name" value="DEXSc_RecD-like"/>
    <property type="match status" value="1"/>
</dbReference>
<comment type="function">
    <text evidence="3">DNA-dependent ATPase and ATP-dependent 5'-3' DNA helicase. Has no activity on blunt DNA or DNA with 3'-overhangs, requires at least 10 bases of 5'-ssDNA for helicase activity.</text>
</comment>
<evidence type="ECO:0000313" key="5">
    <source>
        <dbReference type="EMBL" id="SFR73271.1"/>
    </source>
</evidence>
<dbReference type="Gene3D" id="1.10.10.2220">
    <property type="match status" value="1"/>
</dbReference>
<dbReference type="Pfam" id="PF23139">
    <property type="entry name" value="OB_YrrC"/>
    <property type="match status" value="1"/>
</dbReference>
<evidence type="ECO:0000256" key="1">
    <source>
        <dbReference type="ARBA" id="ARBA00022741"/>
    </source>
</evidence>
<dbReference type="InterPro" id="IPR029493">
    <property type="entry name" value="RecD2-like_HHH"/>
</dbReference>
<dbReference type="CDD" id="cd18809">
    <property type="entry name" value="SF1_C_RecD"/>
    <property type="match status" value="1"/>
</dbReference>
<dbReference type="Pfam" id="PF14490">
    <property type="entry name" value="HHH_RecD2"/>
    <property type="match status" value="1"/>
</dbReference>
<evidence type="ECO:0000256" key="3">
    <source>
        <dbReference type="HAMAP-Rule" id="MF_01488"/>
    </source>
</evidence>
<dbReference type="SUPFAM" id="SSF52540">
    <property type="entry name" value="P-loop containing nucleoside triphosphate hydrolases"/>
    <property type="match status" value="1"/>
</dbReference>
<dbReference type="Proteomes" id="UP000199659">
    <property type="component" value="Unassembled WGS sequence"/>
</dbReference>
<dbReference type="SMART" id="SM00382">
    <property type="entry name" value="AAA"/>
    <property type="match status" value="1"/>
</dbReference>
<dbReference type="InterPro" id="IPR027785">
    <property type="entry name" value="UvrD-like_helicase_C"/>
</dbReference>
<dbReference type="InterPro" id="IPR010994">
    <property type="entry name" value="RuvA_2-like"/>
</dbReference>
<evidence type="ECO:0000259" key="4">
    <source>
        <dbReference type="SMART" id="SM00382"/>
    </source>
</evidence>
<dbReference type="GO" id="GO:0017116">
    <property type="term" value="F:single-stranded DNA helicase activity"/>
    <property type="evidence" value="ECO:0007669"/>
    <property type="project" value="TreeGrafter"/>
</dbReference>
<dbReference type="PANTHER" id="PTHR43788:SF6">
    <property type="entry name" value="DNA HELICASE B"/>
    <property type="match status" value="1"/>
</dbReference>
<dbReference type="InterPro" id="IPR006345">
    <property type="entry name" value="RecD2"/>
</dbReference>
<dbReference type="Pfam" id="PF13538">
    <property type="entry name" value="UvrD_C_2"/>
    <property type="match status" value="1"/>
</dbReference>
<dbReference type="AlphaFoldDB" id="A0A1I6J327"/>
<dbReference type="Pfam" id="PF14520">
    <property type="entry name" value="HHH_5"/>
    <property type="match status" value="1"/>
</dbReference>
<keyword evidence="1 3" id="KW-0547">Nucleotide-binding</keyword>
<dbReference type="EC" id="5.6.2.3" evidence="3"/>
<dbReference type="GO" id="GO:0009338">
    <property type="term" value="C:exodeoxyribonuclease V complex"/>
    <property type="evidence" value="ECO:0007669"/>
    <property type="project" value="TreeGrafter"/>
</dbReference>
<protein>
    <recommendedName>
        <fullName evidence="3">ATP-dependent RecD2 DNA helicase</fullName>
        <ecNumber evidence="3">5.6.2.3</ecNumber>
    </recommendedName>
    <alternativeName>
        <fullName evidence="3">DNA 5'-3' helicase subunit RecD2</fullName>
    </alternativeName>
</protein>
<keyword evidence="6" id="KW-1185">Reference proteome</keyword>
<dbReference type="Pfam" id="PF13245">
    <property type="entry name" value="AAA_19"/>
    <property type="match status" value="1"/>
</dbReference>
<sequence length="749" mass="84711">MNGNEEITLAEKISGYVERIVYQNKDNGYTVLNISGEEGEMTCVGTFSFINEGDFIEVEGELTSHSVYGEQLKVLNYEIKEPEDMLSIERYLGSGAIKGLGPGLSARIVRRFKKDTFRIIEEEPERLSEIKGISERMAREISLQFEEKKEMRSAMIFLQQYGITMNLAIKIYQTYGNRLYEVIKENPYQLAEDINGVGFKQADEIAEKIGINTDSDYRVKAGIHHVLLYASTNGHVYLPKRELFAQTQELLQVDKEKIENQIMDLVIDKKIVAKETEEDVMIYASAFYYMELNCARMLLDLNVPYSVYEDDLEERLKNLEKITKLELDKMQRKAVMEAARNGVLIVTGGPGTGKTTTINTIIRFFESEGMEILLAAPTGRAAKRMSETTGFEAQTIHRLLEISGSSVESEKGNHFERNETNPLETDVLIIDEMSMVDISLMNSLLKATAVGTRLILVGDENQLPSVGPGNVLRDIIYSNCFPMVRLTTIFRQAAESDIIINAHKINEGKSIALDNKSKDFFLLQRETAPVIINVMLQLIMQKLPGYVNAAPYDIQVLTPMRKGELGVEKLNQVLQQYLNPPSPDKNEKVIGEGFFRVGDKVMQIKNNYQIEWEIKNKHGFTIDQGTGVFNGDMGTIKEINTFAETLTVIFEEGKAIQYGFSALDELELAYAVTIHKSQGSEYPAVVMPLLTGPRMLFNRNLLYTAVTRAKKCVTIVGKRETIEKMIENISETKRYSSLDLRLAEIQMQE</sequence>
<accession>A0A1I6J327</accession>
<dbReference type="NCBIfam" id="TIGR01448">
    <property type="entry name" value="recD_rel"/>
    <property type="match status" value="1"/>
</dbReference>
<dbReference type="RefSeq" id="WP_092559964.1">
    <property type="nucleotide sequence ID" value="NZ_FOYZ01000004.1"/>
</dbReference>
<dbReference type="HAMAP" id="MF_01488">
    <property type="entry name" value="RecD2"/>
    <property type="match status" value="1"/>
</dbReference>
<dbReference type="InterPro" id="IPR050534">
    <property type="entry name" value="Coronavir_polyprotein_1ab"/>
</dbReference>
<organism evidence="5 6">
    <name type="scientific">Anaeromicropila populeti</name>
    <dbReference type="NCBI Taxonomy" id="37658"/>
    <lineage>
        <taxon>Bacteria</taxon>
        <taxon>Bacillati</taxon>
        <taxon>Bacillota</taxon>
        <taxon>Clostridia</taxon>
        <taxon>Lachnospirales</taxon>
        <taxon>Lachnospiraceae</taxon>
        <taxon>Anaeromicropila</taxon>
    </lineage>
</organism>
<dbReference type="Gene3D" id="3.40.50.300">
    <property type="entry name" value="P-loop containing nucleotide triphosphate hydrolases"/>
    <property type="match status" value="2"/>
</dbReference>
<dbReference type="Pfam" id="PF18335">
    <property type="entry name" value="SH3_13"/>
    <property type="match status" value="1"/>
</dbReference>
<dbReference type="EMBL" id="FOYZ01000004">
    <property type="protein sequence ID" value="SFR73271.1"/>
    <property type="molecule type" value="Genomic_DNA"/>
</dbReference>
<comment type="similarity">
    <text evidence="3">Belongs to the RecD family. RecD2 subfamily.</text>
</comment>
<dbReference type="Gene3D" id="1.10.150.20">
    <property type="entry name" value="5' to 3' exonuclease, C-terminal subdomain"/>
    <property type="match status" value="1"/>
</dbReference>
<keyword evidence="3" id="KW-0413">Isomerase</keyword>
<dbReference type="InterPro" id="IPR027417">
    <property type="entry name" value="P-loop_NTPase"/>
</dbReference>
<dbReference type="OrthoDB" id="9803432at2"/>
<dbReference type="GO" id="GO:0003677">
    <property type="term" value="F:DNA binding"/>
    <property type="evidence" value="ECO:0007669"/>
    <property type="project" value="UniProtKB-UniRule"/>
</dbReference>
<comment type="catalytic activity">
    <reaction evidence="3">
        <text>ATP + H2O = ADP + phosphate + H(+)</text>
        <dbReference type="Rhea" id="RHEA:13065"/>
        <dbReference type="ChEBI" id="CHEBI:15377"/>
        <dbReference type="ChEBI" id="CHEBI:15378"/>
        <dbReference type="ChEBI" id="CHEBI:30616"/>
        <dbReference type="ChEBI" id="CHEBI:43474"/>
        <dbReference type="ChEBI" id="CHEBI:456216"/>
        <dbReference type="EC" id="5.6.2.3"/>
    </reaction>
</comment>
<evidence type="ECO:0000256" key="2">
    <source>
        <dbReference type="ARBA" id="ARBA00022840"/>
    </source>
</evidence>
<dbReference type="InterPro" id="IPR055446">
    <property type="entry name" value="RecD2_N_OB"/>
</dbReference>
<reference evidence="5 6" key="1">
    <citation type="submission" date="2016-10" db="EMBL/GenBank/DDBJ databases">
        <authorList>
            <person name="de Groot N.N."/>
        </authorList>
    </citation>
    <scope>NUCLEOTIDE SEQUENCE [LARGE SCALE GENOMIC DNA]</scope>
    <source>
        <strain evidence="5 6">743A</strain>
    </source>
</reference>
<dbReference type="PANTHER" id="PTHR43788">
    <property type="entry name" value="DNA2/NAM7 HELICASE FAMILY MEMBER"/>
    <property type="match status" value="1"/>
</dbReference>
<keyword evidence="3" id="KW-0378">Hydrolase</keyword>
<feature type="binding site" evidence="3">
    <location>
        <begin position="351"/>
        <end position="355"/>
    </location>
    <ligand>
        <name>ATP</name>
        <dbReference type="ChEBI" id="CHEBI:30616"/>
    </ligand>
</feature>
<name>A0A1I6J327_9FIRM</name>
<dbReference type="GO" id="GO:0043139">
    <property type="term" value="F:5'-3' DNA helicase activity"/>
    <property type="evidence" value="ECO:0007669"/>
    <property type="project" value="UniProtKB-UniRule"/>
</dbReference>
<dbReference type="SUPFAM" id="SSF47781">
    <property type="entry name" value="RuvA domain 2-like"/>
    <property type="match status" value="1"/>
</dbReference>
<dbReference type="InterPro" id="IPR003593">
    <property type="entry name" value="AAA+_ATPase"/>
</dbReference>
<dbReference type="InterPro" id="IPR041451">
    <property type="entry name" value="RecD2_SH13"/>
</dbReference>